<feature type="domain" description="GST C-terminal" evidence="3">
    <location>
        <begin position="102"/>
        <end position="220"/>
    </location>
</feature>
<dbReference type="InterPro" id="IPR036282">
    <property type="entry name" value="Glutathione-S-Trfase_C_sf"/>
</dbReference>
<dbReference type="RefSeq" id="WP_058262497.1">
    <property type="nucleotide sequence ID" value="NZ_CP051181.1"/>
</dbReference>
<dbReference type="InterPro" id="IPR036249">
    <property type="entry name" value="Thioredoxin-like_sf"/>
</dbReference>
<dbReference type="SFLD" id="SFLDG00358">
    <property type="entry name" value="Main_(cytGST)"/>
    <property type="match status" value="1"/>
</dbReference>
<dbReference type="GO" id="GO:0016491">
    <property type="term" value="F:oxidoreductase activity"/>
    <property type="evidence" value="ECO:0007669"/>
    <property type="project" value="UniProtKB-KW"/>
</dbReference>
<dbReference type="OrthoDB" id="9810080at2"/>
<name>A0A0N7LV41_THAGE</name>
<keyword evidence="4" id="KW-0560">Oxidoreductase</keyword>
<feature type="domain" description="GST N-terminal" evidence="2">
    <location>
        <begin position="15"/>
        <end position="96"/>
    </location>
</feature>
<dbReference type="SFLD" id="SFLDG01151">
    <property type="entry name" value="Main.2:_Nu-like"/>
    <property type="match status" value="1"/>
</dbReference>
<dbReference type="Gene3D" id="1.20.1050.10">
    <property type="match status" value="1"/>
</dbReference>
<organism evidence="4 5">
    <name type="scientific">Thalassovita gelatinovora</name>
    <name type="common">Thalassobius gelatinovorus</name>
    <dbReference type="NCBI Taxonomy" id="53501"/>
    <lineage>
        <taxon>Bacteria</taxon>
        <taxon>Pseudomonadati</taxon>
        <taxon>Pseudomonadota</taxon>
        <taxon>Alphaproteobacteria</taxon>
        <taxon>Rhodobacterales</taxon>
        <taxon>Roseobacteraceae</taxon>
        <taxon>Thalassovita</taxon>
    </lineage>
</organism>
<dbReference type="InterPro" id="IPR010987">
    <property type="entry name" value="Glutathione-S-Trfase_C-like"/>
</dbReference>
<reference evidence="4 5" key="1">
    <citation type="submission" date="2015-09" db="EMBL/GenBank/DDBJ databases">
        <authorList>
            <consortium name="Swine Surveillance"/>
        </authorList>
    </citation>
    <scope>NUCLEOTIDE SEQUENCE [LARGE SCALE GENOMIC DNA]</scope>
    <source>
        <strain evidence="4 5">CECT 4357</strain>
    </source>
</reference>
<dbReference type="InterPro" id="IPR004045">
    <property type="entry name" value="Glutathione_S-Trfase_N"/>
</dbReference>
<comment type="similarity">
    <text evidence="1">Belongs to the GST superfamily.</text>
</comment>
<dbReference type="Proteomes" id="UP000051587">
    <property type="component" value="Unassembled WGS sequence"/>
</dbReference>
<sequence>MKDSSVNPHFPAGAAPVKLYRNPKSGHCHRVQLMMSLLGVPYEPVDMDMANGAHKASEYLKISPFGQVPAIDDNGITLSDSNAILTYLVRKYPDGHDWLPAAPEAAAEVQRWLSVAAGEIASGPAAARLAAVFGAKLDRETAKAKAHRLFAVMEPLMQSRPFLAGPAVTIADIAGYSYIAHAPEGGVSLEAYPAIHAWLDRIEALPDFVGMARSPIPSDI</sequence>
<dbReference type="PANTHER" id="PTHR44051">
    <property type="entry name" value="GLUTATHIONE S-TRANSFERASE-RELATED"/>
    <property type="match status" value="1"/>
</dbReference>
<dbReference type="SUPFAM" id="SSF47616">
    <property type="entry name" value="GST C-terminal domain-like"/>
    <property type="match status" value="1"/>
</dbReference>
<dbReference type="PANTHER" id="PTHR44051:SF2">
    <property type="entry name" value="HYPOTHETICAL GLUTATHIONE S-TRANSFERASE LIKE PROTEIN"/>
    <property type="match status" value="1"/>
</dbReference>
<dbReference type="SFLD" id="SFLDS00019">
    <property type="entry name" value="Glutathione_Transferase_(cytos"/>
    <property type="match status" value="1"/>
</dbReference>
<dbReference type="SUPFAM" id="SSF52833">
    <property type="entry name" value="Thioredoxin-like"/>
    <property type="match status" value="1"/>
</dbReference>
<evidence type="ECO:0000313" key="5">
    <source>
        <dbReference type="Proteomes" id="UP000051587"/>
    </source>
</evidence>
<dbReference type="PROSITE" id="PS50405">
    <property type="entry name" value="GST_CTER"/>
    <property type="match status" value="1"/>
</dbReference>
<evidence type="ECO:0000259" key="3">
    <source>
        <dbReference type="PROSITE" id="PS50405"/>
    </source>
</evidence>
<evidence type="ECO:0000313" key="4">
    <source>
        <dbReference type="EMBL" id="CUH65242.1"/>
    </source>
</evidence>
<proteinExistence type="inferred from homology"/>
<gene>
    <name evidence="4" type="primary">yfcG_2</name>
    <name evidence="4" type="ORF">TG4357_01754</name>
</gene>
<dbReference type="InterPro" id="IPR040079">
    <property type="entry name" value="Glutathione_S-Trfase"/>
</dbReference>
<dbReference type="CDD" id="cd03206">
    <property type="entry name" value="GST_C_7"/>
    <property type="match status" value="1"/>
</dbReference>
<dbReference type="Gene3D" id="3.40.30.10">
    <property type="entry name" value="Glutaredoxin"/>
    <property type="match status" value="1"/>
</dbReference>
<dbReference type="EC" id="1.8.4.-" evidence="4"/>
<dbReference type="EMBL" id="CYSA01000016">
    <property type="protein sequence ID" value="CUH65242.1"/>
    <property type="molecule type" value="Genomic_DNA"/>
</dbReference>
<dbReference type="Pfam" id="PF00043">
    <property type="entry name" value="GST_C"/>
    <property type="match status" value="1"/>
</dbReference>
<keyword evidence="5" id="KW-1185">Reference proteome</keyword>
<protein>
    <submittedName>
        <fullName evidence="4">Disulfide-bond oxidoreductase YfcG</fullName>
        <ecNumber evidence="4">1.8.4.-</ecNumber>
    </submittedName>
</protein>
<dbReference type="PROSITE" id="PS50404">
    <property type="entry name" value="GST_NTER"/>
    <property type="match status" value="1"/>
</dbReference>
<dbReference type="InterPro" id="IPR004046">
    <property type="entry name" value="GST_C"/>
</dbReference>
<evidence type="ECO:0000259" key="2">
    <source>
        <dbReference type="PROSITE" id="PS50404"/>
    </source>
</evidence>
<dbReference type="CDD" id="cd03056">
    <property type="entry name" value="GST_N_4"/>
    <property type="match status" value="1"/>
</dbReference>
<dbReference type="STRING" id="53501.SAMN04488043_11042"/>
<dbReference type="PROSITE" id="PS51354">
    <property type="entry name" value="GLUTAREDOXIN_2"/>
    <property type="match status" value="1"/>
</dbReference>
<evidence type="ECO:0000256" key="1">
    <source>
        <dbReference type="RuleBase" id="RU003494"/>
    </source>
</evidence>
<dbReference type="AlphaFoldDB" id="A0A0N7LV41"/>
<dbReference type="Pfam" id="PF02798">
    <property type="entry name" value="GST_N"/>
    <property type="match status" value="1"/>
</dbReference>
<accession>A0A0N7LV41</accession>